<evidence type="ECO:0000256" key="3">
    <source>
        <dbReference type="PROSITE-ProRule" id="PRU00708"/>
    </source>
</evidence>
<dbReference type="AlphaFoldDB" id="A0AA88W782"/>
<dbReference type="EMBL" id="JAVXUP010000807">
    <property type="protein sequence ID" value="KAK3020584.1"/>
    <property type="molecule type" value="Genomic_DNA"/>
</dbReference>
<dbReference type="Pfam" id="PF13041">
    <property type="entry name" value="PPR_2"/>
    <property type="match status" value="1"/>
</dbReference>
<proteinExistence type="inferred from homology"/>
<dbReference type="Pfam" id="PF12854">
    <property type="entry name" value="PPR_1"/>
    <property type="match status" value="1"/>
</dbReference>
<dbReference type="InterPro" id="IPR033443">
    <property type="entry name" value="PROP1-like_PPR_dom"/>
</dbReference>
<dbReference type="NCBIfam" id="TIGR00756">
    <property type="entry name" value="PPR"/>
    <property type="match status" value="7"/>
</dbReference>
<evidence type="ECO:0000259" key="4">
    <source>
        <dbReference type="Pfam" id="PF17177"/>
    </source>
</evidence>
<dbReference type="SUPFAM" id="SSF81901">
    <property type="entry name" value="HCP-like"/>
    <property type="match status" value="1"/>
</dbReference>
<feature type="repeat" description="PPR" evidence="3">
    <location>
        <begin position="277"/>
        <end position="311"/>
    </location>
</feature>
<feature type="repeat" description="PPR" evidence="3">
    <location>
        <begin position="242"/>
        <end position="276"/>
    </location>
</feature>
<dbReference type="PROSITE" id="PS51375">
    <property type="entry name" value="PPR"/>
    <property type="match status" value="8"/>
</dbReference>
<gene>
    <name evidence="5" type="ORF">RJ639_046934</name>
</gene>
<evidence type="ECO:0000313" key="5">
    <source>
        <dbReference type="EMBL" id="KAK3020584.1"/>
    </source>
</evidence>
<dbReference type="InterPro" id="IPR002885">
    <property type="entry name" value="PPR_rpt"/>
</dbReference>
<evidence type="ECO:0000256" key="1">
    <source>
        <dbReference type="ARBA" id="ARBA00007626"/>
    </source>
</evidence>
<keyword evidence="6" id="KW-1185">Reference proteome</keyword>
<dbReference type="PANTHER" id="PTHR46128">
    <property type="entry name" value="MITOCHONDRIAL GROUP I INTRON SPLICING FACTOR CCM1"/>
    <property type="match status" value="1"/>
</dbReference>
<dbReference type="PANTHER" id="PTHR46128:SF159">
    <property type="entry name" value="PENTACOTRIPEPTIDE-REPEAT REGION OF PRORP DOMAIN-CONTAINING PROTEIN"/>
    <property type="match status" value="1"/>
</dbReference>
<protein>
    <recommendedName>
        <fullName evidence="4">PROP1-like PPR domain-containing protein</fullName>
    </recommendedName>
</protein>
<comment type="similarity">
    <text evidence="1">Belongs to the PPR family. P subfamily.</text>
</comment>
<dbReference type="Proteomes" id="UP001188597">
    <property type="component" value="Unassembled WGS sequence"/>
</dbReference>
<sequence length="515" mass="59220">MGFGCRSFCGVTDGENPESDNENVEGDNVSVGTSKADLEDVNRVCKVIEELFVLDRNMEAVLSGCGVNLTFDLVVDVLDRFKHARRPEFRFFCWAGEQPGFEHDSRTYNKMMEILGKTRQFETMVAVLEEMGEKGLLMMETFEISMKAFTAAKERKKAVGIFELMKKYKYKVRVDNINYLLDSLGKAKLGKEAQILFEKLKERFSPNLRTYTVLLNGWCRVKNLMEAGRVWNEMTDMGFKPDIVAHNTMFEGLLKGKKKSDAIKLFEVMKAKGPSPNVRTYTILIGDLCKQRKMEEAVEYFEEMLHSGCEPDAAVYTCLITGFGNLKKMDNVYALLKEMKDKGCPPDGRIYNALIKLTTNRQMPNEAVSIYKRMIQSGIQPTVHTYNMLMKSYFQSQDYDMGYAVWEEMKRKGCCPDDNSYIVFIGGNIRQGRVVDACKYLEEMMEKGMKAPQLDYNKFAADFSRAGKPDMLEELAQRMKFSGKFEVSNIFARWAEMMKKRVKRRDPTEAYRQFA</sequence>
<feature type="repeat" description="PPR" evidence="3">
    <location>
        <begin position="417"/>
        <end position="451"/>
    </location>
</feature>
<feature type="repeat" description="PPR" evidence="3">
    <location>
        <begin position="312"/>
        <end position="346"/>
    </location>
</feature>
<feature type="repeat" description="PPR" evidence="3">
    <location>
        <begin position="347"/>
        <end position="381"/>
    </location>
</feature>
<evidence type="ECO:0000313" key="6">
    <source>
        <dbReference type="Proteomes" id="UP001188597"/>
    </source>
</evidence>
<dbReference type="InterPro" id="IPR050872">
    <property type="entry name" value="PPR_P_subfamily"/>
</dbReference>
<dbReference type="InterPro" id="IPR011990">
    <property type="entry name" value="TPR-like_helical_dom_sf"/>
</dbReference>
<dbReference type="Pfam" id="PF01535">
    <property type="entry name" value="PPR"/>
    <property type="match status" value="2"/>
</dbReference>
<name>A0AA88W782_9ASTE</name>
<feature type="domain" description="PROP1-like PPR" evidence="4">
    <location>
        <begin position="328"/>
        <end position="446"/>
    </location>
</feature>
<accession>A0AA88W782</accession>
<feature type="repeat" description="PPR" evidence="3">
    <location>
        <begin position="104"/>
        <end position="138"/>
    </location>
</feature>
<evidence type="ECO:0000256" key="2">
    <source>
        <dbReference type="ARBA" id="ARBA00022737"/>
    </source>
</evidence>
<keyword evidence="2" id="KW-0677">Repeat</keyword>
<reference evidence="5" key="1">
    <citation type="submission" date="2022-12" db="EMBL/GenBank/DDBJ databases">
        <title>Draft genome assemblies for two species of Escallonia (Escalloniales).</title>
        <authorList>
            <person name="Chanderbali A."/>
            <person name="Dervinis C."/>
            <person name="Anghel I."/>
            <person name="Soltis D."/>
            <person name="Soltis P."/>
            <person name="Zapata F."/>
        </authorList>
    </citation>
    <scope>NUCLEOTIDE SEQUENCE</scope>
    <source>
        <strain evidence="5">UCBG64.0493</strain>
        <tissue evidence="5">Leaf</tissue>
    </source>
</reference>
<dbReference type="Pfam" id="PF17177">
    <property type="entry name" value="PPR_long"/>
    <property type="match status" value="1"/>
</dbReference>
<comment type="caution">
    <text evidence="5">The sequence shown here is derived from an EMBL/GenBank/DDBJ whole genome shotgun (WGS) entry which is preliminary data.</text>
</comment>
<feature type="repeat" description="PPR" evidence="3">
    <location>
        <begin position="382"/>
        <end position="416"/>
    </location>
</feature>
<organism evidence="5 6">
    <name type="scientific">Escallonia herrerae</name>
    <dbReference type="NCBI Taxonomy" id="1293975"/>
    <lineage>
        <taxon>Eukaryota</taxon>
        <taxon>Viridiplantae</taxon>
        <taxon>Streptophyta</taxon>
        <taxon>Embryophyta</taxon>
        <taxon>Tracheophyta</taxon>
        <taxon>Spermatophyta</taxon>
        <taxon>Magnoliopsida</taxon>
        <taxon>eudicotyledons</taxon>
        <taxon>Gunneridae</taxon>
        <taxon>Pentapetalae</taxon>
        <taxon>asterids</taxon>
        <taxon>campanulids</taxon>
        <taxon>Escalloniales</taxon>
        <taxon>Escalloniaceae</taxon>
        <taxon>Escallonia</taxon>
    </lineage>
</organism>
<dbReference type="Gene3D" id="1.25.40.10">
    <property type="entry name" value="Tetratricopeptide repeat domain"/>
    <property type="match status" value="3"/>
</dbReference>
<feature type="repeat" description="PPR" evidence="3">
    <location>
        <begin position="207"/>
        <end position="241"/>
    </location>
</feature>